<dbReference type="GO" id="GO:0016787">
    <property type="term" value="F:hydrolase activity"/>
    <property type="evidence" value="ECO:0007669"/>
    <property type="project" value="UniProtKB-KW"/>
</dbReference>
<proteinExistence type="predicted"/>
<organism evidence="3 4">
    <name type="scientific">Edaphobacillus lindanitolerans</name>
    <dbReference type="NCBI Taxonomy" id="550447"/>
    <lineage>
        <taxon>Bacteria</taxon>
        <taxon>Bacillati</taxon>
        <taxon>Bacillota</taxon>
        <taxon>Bacilli</taxon>
        <taxon>Bacillales</taxon>
        <taxon>Bacillaceae</taxon>
        <taxon>Edaphobacillus</taxon>
    </lineage>
</organism>
<dbReference type="NCBIfam" id="TIGR01076">
    <property type="entry name" value="sortase_fam"/>
    <property type="match status" value="1"/>
</dbReference>
<dbReference type="AlphaFoldDB" id="A0A1U7PIH5"/>
<dbReference type="EMBL" id="FTPL01000001">
    <property type="protein sequence ID" value="SIT73925.1"/>
    <property type="molecule type" value="Genomic_DNA"/>
</dbReference>
<reference evidence="4" key="1">
    <citation type="submission" date="2017-01" db="EMBL/GenBank/DDBJ databases">
        <authorList>
            <person name="Varghese N."/>
            <person name="Submissions S."/>
        </authorList>
    </citation>
    <scope>NUCLEOTIDE SEQUENCE [LARGE SCALE GENOMIC DNA]</scope>
    <source>
        <strain evidence="4">MNA4</strain>
    </source>
</reference>
<keyword evidence="1" id="KW-0378">Hydrolase</keyword>
<dbReference type="OrthoDB" id="154054at2"/>
<dbReference type="InterPro" id="IPR023365">
    <property type="entry name" value="Sortase_dom-sf"/>
</dbReference>
<feature type="active site" description="Acyl-thioester intermediate" evidence="2">
    <location>
        <position position="207"/>
    </location>
</feature>
<gene>
    <name evidence="3" type="ORF">SAMN05428946_1032</name>
</gene>
<dbReference type="Proteomes" id="UP000187550">
    <property type="component" value="Unassembled WGS sequence"/>
</dbReference>
<dbReference type="STRING" id="550447.SAMN05428946_1032"/>
<keyword evidence="4" id="KW-1185">Reference proteome</keyword>
<protein>
    <submittedName>
        <fullName evidence="3">Sortase A</fullName>
    </submittedName>
</protein>
<dbReference type="NCBIfam" id="NF033745">
    <property type="entry name" value="class_C_sortase"/>
    <property type="match status" value="1"/>
</dbReference>
<sequence length="226" mass="25888">MKHKWILLMFLVGLLVMIYPHVAQLVNSQLQRNQVEEFRTALDDMPADEVQRLIERARQYNEEIAVDTAGLRDPWGDQEELVTAYRDLGFGDEEMFGALEIPKLNLRTPIYLGSSEAVLSKGVGQVEGSSLPLGGLNTHTVLAGHRGMPTIPMFRDLDRLKSGDVFYIHTMNETLEYRVILQEVIYPDETDSLEIQEGRDLATLLTCHPYRYNYQRLLVHGERVEK</sequence>
<dbReference type="Gene3D" id="2.40.260.10">
    <property type="entry name" value="Sortase"/>
    <property type="match status" value="1"/>
</dbReference>
<dbReference type="InterPro" id="IPR005754">
    <property type="entry name" value="Sortase"/>
</dbReference>
<dbReference type="CDD" id="cd05827">
    <property type="entry name" value="Sortase_C"/>
    <property type="match status" value="1"/>
</dbReference>
<accession>A0A1U7PIH5</accession>
<evidence type="ECO:0000313" key="3">
    <source>
        <dbReference type="EMBL" id="SIT73925.1"/>
    </source>
</evidence>
<evidence type="ECO:0000256" key="2">
    <source>
        <dbReference type="PIRSR" id="PIRSR605754-1"/>
    </source>
</evidence>
<dbReference type="RefSeq" id="WP_076757253.1">
    <property type="nucleotide sequence ID" value="NZ_FTPL01000001.1"/>
</dbReference>
<feature type="active site" description="Proton donor/acceptor" evidence="2">
    <location>
        <position position="145"/>
    </location>
</feature>
<dbReference type="Pfam" id="PF04203">
    <property type="entry name" value="Sortase"/>
    <property type="match status" value="1"/>
</dbReference>
<evidence type="ECO:0000256" key="1">
    <source>
        <dbReference type="ARBA" id="ARBA00022801"/>
    </source>
</evidence>
<name>A0A1U7PIH5_9BACI</name>
<dbReference type="InterPro" id="IPR042002">
    <property type="entry name" value="Sortase_C"/>
</dbReference>
<dbReference type="SUPFAM" id="SSF63817">
    <property type="entry name" value="Sortase"/>
    <property type="match status" value="1"/>
</dbReference>
<evidence type="ECO:0000313" key="4">
    <source>
        <dbReference type="Proteomes" id="UP000187550"/>
    </source>
</evidence>